<reference evidence="18 19" key="1">
    <citation type="journal article" date="2018" name="Sci. Adv.">
        <title>Multi-heme cytochromes provide a pathway for survival in energy-limited environments.</title>
        <authorList>
            <person name="Deng X."/>
            <person name="Dohmae N."/>
            <person name="Nealson K.H."/>
            <person name="Hashimoto K."/>
            <person name="Okamoto A."/>
        </authorList>
    </citation>
    <scope>NUCLEOTIDE SEQUENCE [LARGE SCALE GENOMIC DNA]</scope>
    <source>
        <strain evidence="18 19">IS5</strain>
    </source>
</reference>
<dbReference type="EMBL" id="AP017378">
    <property type="protein sequence ID" value="BBD09167.1"/>
    <property type="molecule type" value="Genomic_DNA"/>
</dbReference>
<keyword evidence="7 14" id="KW-0812">Transmembrane</keyword>
<dbReference type="PROSITE" id="PS50109">
    <property type="entry name" value="HIS_KIN"/>
    <property type="match status" value="1"/>
</dbReference>
<dbReference type="InterPro" id="IPR000700">
    <property type="entry name" value="PAS-assoc_C"/>
</dbReference>
<feature type="transmembrane region" description="Helical" evidence="14">
    <location>
        <begin position="260"/>
        <end position="282"/>
    </location>
</feature>
<dbReference type="InterPro" id="IPR004358">
    <property type="entry name" value="Sig_transdc_His_kin-like_C"/>
</dbReference>
<evidence type="ECO:0000259" key="15">
    <source>
        <dbReference type="PROSITE" id="PS50109"/>
    </source>
</evidence>
<keyword evidence="10" id="KW-0067">ATP-binding</keyword>
<dbReference type="Pfam" id="PF02518">
    <property type="entry name" value="HATPase_c"/>
    <property type="match status" value="1"/>
</dbReference>
<keyword evidence="13 14" id="KW-0472">Membrane</keyword>
<evidence type="ECO:0000256" key="5">
    <source>
        <dbReference type="ARBA" id="ARBA00022553"/>
    </source>
</evidence>
<feature type="domain" description="PAS" evidence="16">
    <location>
        <begin position="422"/>
        <end position="461"/>
    </location>
</feature>
<evidence type="ECO:0000256" key="6">
    <source>
        <dbReference type="ARBA" id="ARBA00022679"/>
    </source>
</evidence>
<dbReference type="CDD" id="cd00082">
    <property type="entry name" value="HisKA"/>
    <property type="match status" value="1"/>
</dbReference>
<dbReference type="PROSITE" id="PS50113">
    <property type="entry name" value="PAC"/>
    <property type="match status" value="2"/>
</dbReference>
<evidence type="ECO:0000256" key="11">
    <source>
        <dbReference type="ARBA" id="ARBA00022989"/>
    </source>
</evidence>
<dbReference type="Proteomes" id="UP000269883">
    <property type="component" value="Chromosome"/>
</dbReference>
<evidence type="ECO:0000256" key="4">
    <source>
        <dbReference type="ARBA" id="ARBA00022475"/>
    </source>
</evidence>
<protein>
    <recommendedName>
        <fullName evidence="3">histidine kinase</fullName>
        <ecNumber evidence="3">2.7.13.3</ecNumber>
    </recommendedName>
</protein>
<accession>A0A2Z6B0W7</accession>
<dbReference type="SMART" id="SM00091">
    <property type="entry name" value="PAS"/>
    <property type="match status" value="2"/>
</dbReference>
<dbReference type="AlphaFoldDB" id="A0A2Z6B0W7"/>
<dbReference type="Pfam" id="PF02743">
    <property type="entry name" value="dCache_1"/>
    <property type="match status" value="1"/>
</dbReference>
<dbReference type="InterPro" id="IPR035965">
    <property type="entry name" value="PAS-like_dom_sf"/>
</dbReference>
<dbReference type="SMART" id="SM00387">
    <property type="entry name" value="HATPase_c"/>
    <property type="match status" value="1"/>
</dbReference>
<evidence type="ECO:0000256" key="1">
    <source>
        <dbReference type="ARBA" id="ARBA00000085"/>
    </source>
</evidence>
<dbReference type="PANTHER" id="PTHR43065">
    <property type="entry name" value="SENSOR HISTIDINE KINASE"/>
    <property type="match status" value="1"/>
</dbReference>
<dbReference type="KEGG" id="dfl:DFE_2441"/>
<dbReference type="CDD" id="cd00130">
    <property type="entry name" value="PAS"/>
    <property type="match status" value="2"/>
</dbReference>
<comment type="catalytic activity">
    <reaction evidence="1">
        <text>ATP + protein L-histidine = ADP + protein N-phospho-L-histidine.</text>
        <dbReference type="EC" id="2.7.13.3"/>
    </reaction>
</comment>
<feature type="domain" description="PAS" evidence="16">
    <location>
        <begin position="295"/>
        <end position="332"/>
    </location>
</feature>
<evidence type="ECO:0000256" key="10">
    <source>
        <dbReference type="ARBA" id="ARBA00022840"/>
    </source>
</evidence>
<keyword evidence="5" id="KW-0597">Phosphoprotein</keyword>
<dbReference type="NCBIfam" id="TIGR00229">
    <property type="entry name" value="sensory_box"/>
    <property type="match status" value="1"/>
</dbReference>
<dbReference type="InterPro" id="IPR005467">
    <property type="entry name" value="His_kinase_dom"/>
</dbReference>
<dbReference type="PROSITE" id="PS50112">
    <property type="entry name" value="PAS"/>
    <property type="match status" value="2"/>
</dbReference>
<dbReference type="GO" id="GO:0005524">
    <property type="term" value="F:ATP binding"/>
    <property type="evidence" value="ECO:0007669"/>
    <property type="project" value="UniProtKB-KW"/>
</dbReference>
<keyword evidence="9" id="KW-0418">Kinase</keyword>
<dbReference type="InterPro" id="IPR003594">
    <property type="entry name" value="HATPase_dom"/>
</dbReference>
<gene>
    <name evidence="18" type="ORF">DFE_2441</name>
</gene>
<keyword evidence="4" id="KW-1003">Cell membrane</keyword>
<dbReference type="InterPro" id="IPR000014">
    <property type="entry name" value="PAS"/>
</dbReference>
<dbReference type="EC" id="2.7.13.3" evidence="3"/>
<keyword evidence="12" id="KW-0902">Two-component regulatory system</keyword>
<dbReference type="PANTHER" id="PTHR43065:SF42">
    <property type="entry name" value="TWO-COMPONENT SENSOR PPRA"/>
    <property type="match status" value="1"/>
</dbReference>
<dbReference type="InterPro" id="IPR003661">
    <property type="entry name" value="HisK_dim/P_dom"/>
</dbReference>
<dbReference type="InterPro" id="IPR033479">
    <property type="entry name" value="dCache_1"/>
</dbReference>
<keyword evidence="8" id="KW-0547">Nucleotide-binding</keyword>
<evidence type="ECO:0000256" key="7">
    <source>
        <dbReference type="ARBA" id="ARBA00022692"/>
    </source>
</evidence>
<dbReference type="InterPro" id="IPR036890">
    <property type="entry name" value="HATPase_C_sf"/>
</dbReference>
<dbReference type="Gene3D" id="3.30.565.10">
    <property type="entry name" value="Histidine kinase-like ATPase, C-terminal domain"/>
    <property type="match status" value="1"/>
</dbReference>
<dbReference type="InterPro" id="IPR036097">
    <property type="entry name" value="HisK_dim/P_sf"/>
</dbReference>
<evidence type="ECO:0000256" key="12">
    <source>
        <dbReference type="ARBA" id="ARBA00023012"/>
    </source>
</evidence>
<proteinExistence type="predicted"/>
<dbReference type="Pfam" id="PF13188">
    <property type="entry name" value="PAS_8"/>
    <property type="match status" value="1"/>
</dbReference>
<keyword evidence="19" id="KW-1185">Reference proteome</keyword>
<feature type="domain" description="PAC" evidence="17">
    <location>
        <begin position="369"/>
        <end position="421"/>
    </location>
</feature>
<evidence type="ECO:0000259" key="16">
    <source>
        <dbReference type="PROSITE" id="PS50112"/>
    </source>
</evidence>
<evidence type="ECO:0000256" key="9">
    <source>
        <dbReference type="ARBA" id="ARBA00022777"/>
    </source>
</evidence>
<evidence type="ECO:0000256" key="8">
    <source>
        <dbReference type="ARBA" id="ARBA00022741"/>
    </source>
</evidence>
<organism evidence="18 19">
    <name type="scientific">Desulfovibrio ferrophilus</name>
    <dbReference type="NCBI Taxonomy" id="241368"/>
    <lineage>
        <taxon>Bacteria</taxon>
        <taxon>Pseudomonadati</taxon>
        <taxon>Thermodesulfobacteriota</taxon>
        <taxon>Desulfovibrionia</taxon>
        <taxon>Desulfovibrionales</taxon>
        <taxon>Desulfovibrionaceae</taxon>
        <taxon>Desulfovibrio</taxon>
    </lineage>
</organism>
<dbReference type="Gene3D" id="3.30.450.20">
    <property type="entry name" value="PAS domain"/>
    <property type="match status" value="4"/>
</dbReference>
<keyword evidence="6" id="KW-0808">Transferase</keyword>
<dbReference type="PRINTS" id="PR00344">
    <property type="entry name" value="BCTRLSENSOR"/>
</dbReference>
<evidence type="ECO:0000256" key="3">
    <source>
        <dbReference type="ARBA" id="ARBA00012438"/>
    </source>
</evidence>
<feature type="domain" description="PAC" evidence="17">
    <location>
        <begin position="493"/>
        <end position="553"/>
    </location>
</feature>
<dbReference type="SUPFAM" id="SSF47384">
    <property type="entry name" value="Homodimeric domain of signal transducing histidine kinase"/>
    <property type="match status" value="1"/>
</dbReference>
<name>A0A2Z6B0W7_9BACT</name>
<dbReference type="SUPFAM" id="SSF103190">
    <property type="entry name" value="Sensory domain-like"/>
    <property type="match status" value="1"/>
</dbReference>
<evidence type="ECO:0000256" key="14">
    <source>
        <dbReference type="SAM" id="Phobius"/>
    </source>
</evidence>
<dbReference type="Pfam" id="PF13426">
    <property type="entry name" value="PAS_9"/>
    <property type="match status" value="1"/>
</dbReference>
<dbReference type="InterPro" id="IPR029151">
    <property type="entry name" value="Sensor-like_sf"/>
</dbReference>
<comment type="subcellular location">
    <subcellularLocation>
        <location evidence="2">Cell membrane</location>
        <topology evidence="2">Multi-pass membrane protein</topology>
    </subcellularLocation>
</comment>
<evidence type="ECO:0000313" key="19">
    <source>
        <dbReference type="Proteomes" id="UP000269883"/>
    </source>
</evidence>
<dbReference type="SUPFAM" id="SSF55785">
    <property type="entry name" value="PYP-like sensor domain (PAS domain)"/>
    <property type="match status" value="2"/>
</dbReference>
<evidence type="ECO:0000256" key="13">
    <source>
        <dbReference type="ARBA" id="ARBA00023136"/>
    </source>
</evidence>
<dbReference type="SUPFAM" id="SSF55874">
    <property type="entry name" value="ATPase domain of HSP90 chaperone/DNA topoisomerase II/histidine kinase"/>
    <property type="match status" value="1"/>
</dbReference>
<evidence type="ECO:0000256" key="2">
    <source>
        <dbReference type="ARBA" id="ARBA00004651"/>
    </source>
</evidence>
<feature type="domain" description="Histidine kinase" evidence="15">
    <location>
        <begin position="573"/>
        <end position="809"/>
    </location>
</feature>
<evidence type="ECO:0000259" key="17">
    <source>
        <dbReference type="PROSITE" id="PS50113"/>
    </source>
</evidence>
<keyword evidence="11 14" id="KW-1133">Transmembrane helix</keyword>
<sequence length="820" mass="91521">MMRMENRRAAHELSAKLVAEQIRVILHERLDMAKRLARNPTIIQIYDQGSPNALDSRTLLNTVNEMAATSLIYTLSDTGRTFASADSLEAPLVGKNYGFRPYFKQAMNNEISIYPAMGAFTSKRGVHLAVPIYGDKHDTPLGVLVMKIGMEEIDEILASQPNKMAMASPEGVMLSTNQDGWLLHSLAPLTLGVRQRLRKSRQFGPDNIPPLQYDLSGQRVRMDKEWYNIIRVPLSIPGWNIISCQANLTPAPLTLFQTFLITGGTSITGGMATLIFFLAVNIQNRKHTERKLRRTEEKYRSIFENAVMGVYQSTIQGRFLEASPSMATILGYDSPADLIESVQDMRDIYYDANDRDVWLRLLTEHTQFTGFETRYLTKNGDPIWVSLSSRLARGEEHEGEFIEGFCLDVSEKKEAIEALRRERDILSRIMTTSPASIVLSDARDNVTYANARAEQLLGIRPLPYGGGFTRPEFSIFTLDGAPIPEDETPANRARREMAMVRKDRCVLRWPEGREIIVSVSIAPMFGPGGDVVELVSLYEDITPIVRAEREAAEQQQQLFEADRMIAMGVLTSGIAHEINNPNTYILSSAQTLADAWEQARVILDEFYEENGDYELGGIPYSILRETLPSLNTRILDGSRRIGRIIKELLVFSRRDMGEATEAVDLNRVISTSEILLSSMIRKSTDHFNMNLCPGELVVQGSFQRLEQVLINVIQNACQALPDAGRAITVSSEKRGELALVMVHDEGQGISQKNLGRVMDPFFTTKRDCGGTGLGLAVSSTIVHDLDGSIHFDSHEGRGTTVTLTFPLKRGIDSSGDFDAE</sequence>
<dbReference type="GO" id="GO:0005886">
    <property type="term" value="C:plasma membrane"/>
    <property type="evidence" value="ECO:0007669"/>
    <property type="project" value="UniProtKB-SubCell"/>
</dbReference>
<evidence type="ECO:0000313" key="18">
    <source>
        <dbReference type="EMBL" id="BBD09167.1"/>
    </source>
</evidence>
<dbReference type="Gene3D" id="1.10.287.130">
    <property type="match status" value="1"/>
</dbReference>
<dbReference type="GO" id="GO:0000155">
    <property type="term" value="F:phosphorelay sensor kinase activity"/>
    <property type="evidence" value="ECO:0007669"/>
    <property type="project" value="InterPro"/>
</dbReference>